<organism evidence="1 2">
    <name type="scientific">Mycobacteroides abscessus</name>
    <dbReference type="NCBI Taxonomy" id="36809"/>
    <lineage>
        <taxon>Bacteria</taxon>
        <taxon>Bacillati</taxon>
        <taxon>Actinomycetota</taxon>
        <taxon>Actinomycetes</taxon>
        <taxon>Mycobacteriales</taxon>
        <taxon>Mycobacteriaceae</taxon>
        <taxon>Mycobacteroides</taxon>
    </lineage>
</organism>
<comment type="caution">
    <text evidence="1">The sequence shown here is derived from an EMBL/GenBank/DDBJ whole genome shotgun (WGS) entry which is preliminary data.</text>
</comment>
<reference evidence="1 2" key="1">
    <citation type="submission" date="2018-08" db="EMBL/GenBank/DDBJ databases">
        <title>Linezolid Resistance in Mycobacterium abscessus: MIC Distribution and Comprehensive Investigation of Resistance Mechanisms.</title>
        <authorList>
            <person name="Ye M."/>
            <person name="Xu L."/>
            <person name="Zou Y."/>
            <person name="Li B."/>
            <person name="Guo Q."/>
            <person name="Zhang Y."/>
            <person name="Zhan M."/>
            <person name="Xu B."/>
            <person name="Yu F."/>
            <person name="Zhang Z."/>
            <person name="Chu H."/>
        </authorList>
    </citation>
    <scope>NUCLEOTIDE SEQUENCE [LARGE SCALE GENOMIC DNA]</scope>
    <source>
        <strain evidence="1 2">G143</strain>
    </source>
</reference>
<evidence type="ECO:0000313" key="2">
    <source>
        <dbReference type="Proteomes" id="UP000284557"/>
    </source>
</evidence>
<protein>
    <submittedName>
        <fullName evidence="1">Uncharacterized protein</fullName>
    </submittedName>
</protein>
<evidence type="ECO:0000313" key="1">
    <source>
        <dbReference type="EMBL" id="RIT36859.1"/>
    </source>
</evidence>
<dbReference type="AlphaFoldDB" id="A0ABD7HM55"/>
<dbReference type="EMBL" id="QXBN01000012">
    <property type="protein sequence ID" value="RIT36859.1"/>
    <property type="molecule type" value="Genomic_DNA"/>
</dbReference>
<name>A0ABD7HM55_9MYCO</name>
<dbReference type="RefSeq" id="WP_119596504.1">
    <property type="nucleotide sequence ID" value="NZ_QXBN01000012.1"/>
</dbReference>
<sequence>MGRYHQVVLRNDKREFLARIDPEDFGYSLNFGAGSDFDTKVLPAVVASAAEYFGAKLEAMWIDDYSGDGWDCDPPGFDRHVPWDGPASLYEEPNLPYVVPAAGVSKSERFGRDIRHIHLVGNWAAGPLLRKSP</sequence>
<proteinExistence type="predicted"/>
<gene>
    <name evidence="1" type="ORF">D2E76_16555</name>
</gene>
<dbReference type="Proteomes" id="UP000284557">
    <property type="component" value="Unassembled WGS sequence"/>
</dbReference>
<accession>A0ABD7HM55</accession>